<keyword evidence="3" id="KW-1185">Reference proteome</keyword>
<proteinExistence type="predicted"/>
<organism evidence="2 3">
    <name type="scientific">Trichogramma kaykai</name>
    <dbReference type="NCBI Taxonomy" id="54128"/>
    <lineage>
        <taxon>Eukaryota</taxon>
        <taxon>Metazoa</taxon>
        <taxon>Ecdysozoa</taxon>
        <taxon>Arthropoda</taxon>
        <taxon>Hexapoda</taxon>
        <taxon>Insecta</taxon>
        <taxon>Pterygota</taxon>
        <taxon>Neoptera</taxon>
        <taxon>Endopterygota</taxon>
        <taxon>Hymenoptera</taxon>
        <taxon>Apocrita</taxon>
        <taxon>Proctotrupomorpha</taxon>
        <taxon>Chalcidoidea</taxon>
        <taxon>Trichogrammatidae</taxon>
        <taxon>Trichogramma</taxon>
    </lineage>
</organism>
<sequence length="616" mass="69849">MVPPRGPAMQVENLDLQQMECPGIQDDLISFQEDPGDPTPAAPIAQSSTENENLPPNDVCESTLDPNEQPYVRRSFPEIAREISAKLRVDLRENSAPNRRGLQIDIWEVGSDDERPREVDEQNNDTRFAKNFDELADATKEYRDPSDHRANRRIRRLAGYSEHSECADSHATLMRSDDIPDKPPGNCLFYSLLKIFKSDLTAWELRQCLLRSPFVDTCDDPRGVREILQSPSQWGDIDCLYIFAHSFEINVCIHFEAEPQEYIYPRFTVNDKARYIHLHLSKKHYTPYIPVAIATLHNAEDSDSYKHAQEIGNSTPDALGEQRKNSGSQAKSADRHATGIIESPEQNRCAATTPAAALSTPSQDFTSREDRLEPRTMHKTRSMQRDQSAQHCTLDYDTQMNDNTELLVPAYECNGDNTPMCVEPFNTNLPDNELLFQEITDAREHNIPARDTSGSIRQNADAAQVGKEGDDVQQGHTNAALCKYYVAKCRPPRDKPPWHDDGLNGFGGLKISKDHPFKYRENLAFVMSHFREGQMVMLLKEPRANKFSEEYSGPYEIVHVDHEGKSVVLLRNGTERKVHIDKIKPAYAQKPTKQRVDDIDMNGNEGMSLRSSQAQP</sequence>
<gene>
    <name evidence="2" type="ORF">TKK_005872</name>
</gene>
<dbReference type="AlphaFoldDB" id="A0ABD2X705"/>
<accession>A0ABD2X705</accession>
<evidence type="ECO:0000313" key="2">
    <source>
        <dbReference type="EMBL" id="KAL3400715.1"/>
    </source>
</evidence>
<feature type="region of interest" description="Disordered" evidence="1">
    <location>
        <begin position="583"/>
        <end position="616"/>
    </location>
</feature>
<reference evidence="2 3" key="1">
    <citation type="journal article" date="2024" name="bioRxiv">
        <title>A reference genome for Trichogramma kaykai: A tiny desert-dwelling parasitoid wasp with competing sex-ratio distorters.</title>
        <authorList>
            <person name="Culotta J."/>
            <person name="Lindsey A.R."/>
        </authorList>
    </citation>
    <scope>NUCLEOTIDE SEQUENCE [LARGE SCALE GENOMIC DNA]</scope>
    <source>
        <strain evidence="2 3">KSX58</strain>
    </source>
</reference>
<protein>
    <recommendedName>
        <fullName evidence="4">OTU domain-containing protein</fullName>
    </recommendedName>
</protein>
<comment type="caution">
    <text evidence="2">The sequence shown here is derived from an EMBL/GenBank/DDBJ whole genome shotgun (WGS) entry which is preliminary data.</text>
</comment>
<dbReference type="CDD" id="cd22792">
    <property type="entry name" value="OTU_RDRP-like"/>
    <property type="match status" value="1"/>
</dbReference>
<evidence type="ECO:0008006" key="4">
    <source>
        <dbReference type="Google" id="ProtNLM"/>
    </source>
</evidence>
<feature type="region of interest" description="Disordered" evidence="1">
    <location>
        <begin position="304"/>
        <end position="370"/>
    </location>
</feature>
<dbReference type="EMBL" id="JBJJXI010000050">
    <property type="protein sequence ID" value="KAL3400715.1"/>
    <property type="molecule type" value="Genomic_DNA"/>
</dbReference>
<feature type="compositionally biased region" description="Low complexity" evidence="1">
    <location>
        <begin position="350"/>
        <end position="362"/>
    </location>
</feature>
<name>A0ABD2X705_9HYME</name>
<evidence type="ECO:0000313" key="3">
    <source>
        <dbReference type="Proteomes" id="UP001627154"/>
    </source>
</evidence>
<feature type="region of interest" description="Disordered" evidence="1">
    <location>
        <begin position="24"/>
        <end position="57"/>
    </location>
</feature>
<dbReference type="Proteomes" id="UP001627154">
    <property type="component" value="Unassembled WGS sequence"/>
</dbReference>
<feature type="compositionally biased region" description="Polar residues" evidence="1">
    <location>
        <begin position="45"/>
        <end position="54"/>
    </location>
</feature>
<evidence type="ECO:0000256" key="1">
    <source>
        <dbReference type="SAM" id="MobiDB-lite"/>
    </source>
</evidence>